<dbReference type="AlphaFoldDB" id="A0AAQ4EDR0"/>
<evidence type="ECO:0000313" key="1">
    <source>
        <dbReference type="EMBL" id="KAK8772713.1"/>
    </source>
</evidence>
<gene>
    <name evidence="1" type="ORF">V5799_024042</name>
</gene>
<sequence>MLLSTCSEWFDKRDQLLRPLNELKPVPRRLTAFVSFLTELLLGLRGRSGEGEVMNSTRFLAELLCECCHDILQIPSLGNASEARIYKPIPRACQSYYLSTVSSSRIPETKKFASIAALRSNPATLQGA</sequence>
<proteinExistence type="predicted"/>
<dbReference type="EMBL" id="JARKHS020017939">
    <property type="protein sequence ID" value="KAK8772713.1"/>
    <property type="molecule type" value="Genomic_DNA"/>
</dbReference>
<accession>A0AAQ4EDR0</accession>
<name>A0AAQ4EDR0_AMBAM</name>
<dbReference type="Proteomes" id="UP001321473">
    <property type="component" value="Unassembled WGS sequence"/>
</dbReference>
<comment type="caution">
    <text evidence="1">The sequence shown here is derived from an EMBL/GenBank/DDBJ whole genome shotgun (WGS) entry which is preliminary data.</text>
</comment>
<protein>
    <submittedName>
        <fullName evidence="1">Uncharacterized protein</fullName>
    </submittedName>
</protein>
<keyword evidence="2" id="KW-1185">Reference proteome</keyword>
<evidence type="ECO:0000313" key="2">
    <source>
        <dbReference type="Proteomes" id="UP001321473"/>
    </source>
</evidence>
<organism evidence="1 2">
    <name type="scientific">Amblyomma americanum</name>
    <name type="common">Lone star tick</name>
    <dbReference type="NCBI Taxonomy" id="6943"/>
    <lineage>
        <taxon>Eukaryota</taxon>
        <taxon>Metazoa</taxon>
        <taxon>Ecdysozoa</taxon>
        <taxon>Arthropoda</taxon>
        <taxon>Chelicerata</taxon>
        <taxon>Arachnida</taxon>
        <taxon>Acari</taxon>
        <taxon>Parasitiformes</taxon>
        <taxon>Ixodida</taxon>
        <taxon>Ixodoidea</taxon>
        <taxon>Ixodidae</taxon>
        <taxon>Amblyomminae</taxon>
        <taxon>Amblyomma</taxon>
    </lineage>
</organism>
<reference evidence="1 2" key="1">
    <citation type="journal article" date="2023" name="Arcadia Sci">
        <title>De novo assembly of a long-read Amblyomma americanum tick genome.</title>
        <authorList>
            <person name="Chou S."/>
            <person name="Poskanzer K.E."/>
            <person name="Rollins M."/>
            <person name="Thuy-Boun P.S."/>
        </authorList>
    </citation>
    <scope>NUCLEOTIDE SEQUENCE [LARGE SCALE GENOMIC DNA]</scope>
    <source>
        <strain evidence="1">F_SG_1</strain>
        <tissue evidence="1">Salivary glands</tissue>
    </source>
</reference>